<organism evidence="1 2">
    <name type="scientific">Thecamonas trahens ATCC 50062</name>
    <dbReference type="NCBI Taxonomy" id="461836"/>
    <lineage>
        <taxon>Eukaryota</taxon>
        <taxon>Apusozoa</taxon>
        <taxon>Apusomonadida</taxon>
        <taxon>Apusomonadidae</taxon>
        <taxon>Thecamonas</taxon>
    </lineage>
</organism>
<protein>
    <submittedName>
        <fullName evidence="1">Uncharacterized protein</fullName>
    </submittedName>
</protein>
<proteinExistence type="predicted"/>
<name>A0A0L0D6P1_THETB</name>
<dbReference type="Proteomes" id="UP000054408">
    <property type="component" value="Unassembled WGS sequence"/>
</dbReference>
<evidence type="ECO:0000313" key="1">
    <source>
        <dbReference type="EMBL" id="KNC46973.1"/>
    </source>
</evidence>
<reference evidence="1 2" key="1">
    <citation type="submission" date="2010-05" db="EMBL/GenBank/DDBJ databases">
        <title>The Genome Sequence of Thecamonas trahens ATCC 50062.</title>
        <authorList>
            <consortium name="The Broad Institute Genome Sequencing Platform"/>
            <person name="Russ C."/>
            <person name="Cuomo C."/>
            <person name="Shea T."/>
            <person name="Young S.K."/>
            <person name="Zeng Q."/>
            <person name="Koehrsen M."/>
            <person name="Haas B."/>
            <person name="Borodovsky M."/>
            <person name="Guigo R."/>
            <person name="Alvarado L."/>
            <person name="Berlin A."/>
            <person name="Bochicchio J."/>
            <person name="Borenstein D."/>
            <person name="Chapman S."/>
            <person name="Chen Z."/>
            <person name="Freedman E."/>
            <person name="Gellesch M."/>
            <person name="Goldberg J."/>
            <person name="Griggs A."/>
            <person name="Gujja S."/>
            <person name="Heilman E."/>
            <person name="Heiman D."/>
            <person name="Hepburn T."/>
            <person name="Howarth C."/>
            <person name="Jen D."/>
            <person name="Larson L."/>
            <person name="Mehta T."/>
            <person name="Park D."/>
            <person name="Pearson M."/>
            <person name="Roberts A."/>
            <person name="Saif S."/>
            <person name="Shenoy N."/>
            <person name="Sisk P."/>
            <person name="Stolte C."/>
            <person name="Sykes S."/>
            <person name="Thomson T."/>
            <person name="Walk T."/>
            <person name="White J."/>
            <person name="Yandava C."/>
            <person name="Burger G."/>
            <person name="Gray M.W."/>
            <person name="Holland P.W.H."/>
            <person name="King N."/>
            <person name="Lang F.B.F."/>
            <person name="Roger A.J."/>
            <person name="Ruiz-Trillo I."/>
            <person name="Lander E."/>
            <person name="Nusbaum C."/>
        </authorList>
    </citation>
    <scope>NUCLEOTIDE SEQUENCE [LARGE SCALE GENOMIC DNA]</scope>
    <source>
        <strain evidence="1 2">ATCC 50062</strain>
    </source>
</reference>
<dbReference type="EMBL" id="GL349444">
    <property type="protein sequence ID" value="KNC46973.1"/>
    <property type="molecule type" value="Genomic_DNA"/>
</dbReference>
<evidence type="ECO:0000313" key="2">
    <source>
        <dbReference type="Proteomes" id="UP000054408"/>
    </source>
</evidence>
<keyword evidence="2" id="KW-1185">Reference proteome</keyword>
<dbReference type="RefSeq" id="XP_013760244.1">
    <property type="nucleotide sequence ID" value="XM_013904790.1"/>
</dbReference>
<accession>A0A0L0D6P1</accession>
<sequence length="137" mass="14527">MKFEQHWGGDRCAVASALACASTGEAEAVKLAEKSGVCRCSTCGNKFYNDNGPISLTISFERGSGRSRDVPEPMAFDTTWKAPLVSAIVAAAEASGVPSHKLALRTARASGFRRIRARDTALGLALNTDLELVAVLR</sequence>
<dbReference type="GeneID" id="25563014"/>
<gene>
    <name evidence="1" type="ORF">AMSG_03406</name>
</gene>
<dbReference type="AlphaFoldDB" id="A0A0L0D6P1"/>